<organism evidence="2 3">
    <name type="scientific">Heracleum sosnowskyi</name>
    <dbReference type="NCBI Taxonomy" id="360622"/>
    <lineage>
        <taxon>Eukaryota</taxon>
        <taxon>Viridiplantae</taxon>
        <taxon>Streptophyta</taxon>
        <taxon>Embryophyta</taxon>
        <taxon>Tracheophyta</taxon>
        <taxon>Spermatophyta</taxon>
        <taxon>Magnoliopsida</taxon>
        <taxon>eudicotyledons</taxon>
        <taxon>Gunneridae</taxon>
        <taxon>Pentapetalae</taxon>
        <taxon>asterids</taxon>
        <taxon>campanulids</taxon>
        <taxon>Apiales</taxon>
        <taxon>Apiaceae</taxon>
        <taxon>Apioideae</taxon>
        <taxon>apioid superclade</taxon>
        <taxon>Tordylieae</taxon>
        <taxon>Tordyliinae</taxon>
        <taxon>Heracleum</taxon>
    </lineage>
</organism>
<dbReference type="Proteomes" id="UP001237642">
    <property type="component" value="Unassembled WGS sequence"/>
</dbReference>
<dbReference type="SUPFAM" id="SSF101898">
    <property type="entry name" value="NHL repeat"/>
    <property type="match status" value="1"/>
</dbReference>
<gene>
    <name evidence="2" type="ORF">POM88_024625</name>
</gene>
<keyword evidence="3" id="KW-1185">Reference proteome</keyword>
<dbReference type="Pfam" id="PF07734">
    <property type="entry name" value="FBA_1"/>
    <property type="match status" value="1"/>
</dbReference>
<dbReference type="NCBIfam" id="TIGR01640">
    <property type="entry name" value="F_box_assoc_1"/>
    <property type="match status" value="1"/>
</dbReference>
<sequence length="593" mass="67409">MSKTATLPTSTTSDLSQIQGNGYLPGTSHFPQELLLEVLLRGDFGVFANGSLYWLGRYNDIFAFDLGVHRHRELSYPAGVDRTGGNGIGLVPLNRCLCLINEFPDSRTNLWLMNNNGEENFWSKILSLEQSGVLGSYKELSPVAFSSTRDNILVFMDGDRLMWMGREKKTFIIFFWAYSMNTLLRRIPVKPLVSRFRCSVSKPLCSVVENATSFRKDEVFPKGENFIVRNSPKGESFYSVNVESMCDFRAVRVDDPLKSELSGTGYVGSCNGLVCLWKPATSDDDDDIFLWNPTTREITKLPRAYNMPIPCLLIGSSVIGFGYDHVNDDYKVMRTSDSQLYNISVSVYSLKSNSWTRAETISNDIRFFGKFGVFSNGSLYWLARSGPNIIAFDLAVHEHKMLPFPADVDMNAEPKIGLFVFNKCLCLVDRYPDSLTNMWLLTNNGVENSWSKLLSLEQPGTLGSSKFVRPVAFSKTRNEILLSVDHEKLVWYDCESNEVKNVTLHEFPCPFDMLVYNESLVQTYSNSRLQSEEEEFQQLEQELENDLRGYFDECGIKYDDSAIERIMNRAKKGEKFSLEIIMNEVQKGEESVE</sequence>
<evidence type="ECO:0000313" key="2">
    <source>
        <dbReference type="EMBL" id="KAK1377881.1"/>
    </source>
</evidence>
<accession>A0AAD8MLM3</accession>
<dbReference type="EMBL" id="JAUIZM010000006">
    <property type="protein sequence ID" value="KAK1377881.1"/>
    <property type="molecule type" value="Genomic_DNA"/>
</dbReference>
<reference evidence="2" key="2">
    <citation type="submission" date="2023-05" db="EMBL/GenBank/DDBJ databases">
        <authorList>
            <person name="Schelkunov M.I."/>
        </authorList>
    </citation>
    <scope>NUCLEOTIDE SEQUENCE</scope>
    <source>
        <strain evidence="2">Hsosn_3</strain>
        <tissue evidence="2">Leaf</tissue>
    </source>
</reference>
<protein>
    <recommendedName>
        <fullName evidence="1">F-box associated beta-propeller type 1 domain-containing protein</fullName>
    </recommendedName>
</protein>
<dbReference type="AlphaFoldDB" id="A0AAD8MLM3"/>
<name>A0AAD8MLM3_9APIA</name>
<dbReference type="InterPro" id="IPR006527">
    <property type="entry name" value="F-box-assoc_dom_typ1"/>
</dbReference>
<dbReference type="InterPro" id="IPR017451">
    <property type="entry name" value="F-box-assoc_interact_dom"/>
</dbReference>
<reference evidence="2" key="1">
    <citation type="submission" date="2023-02" db="EMBL/GenBank/DDBJ databases">
        <title>Genome of toxic invasive species Heracleum sosnowskyi carries increased number of genes despite the absence of recent whole-genome duplications.</title>
        <authorList>
            <person name="Schelkunov M."/>
            <person name="Shtratnikova V."/>
            <person name="Makarenko M."/>
            <person name="Klepikova A."/>
            <person name="Omelchenko D."/>
            <person name="Novikova G."/>
            <person name="Obukhova E."/>
            <person name="Bogdanov V."/>
            <person name="Penin A."/>
            <person name="Logacheva M."/>
        </authorList>
    </citation>
    <scope>NUCLEOTIDE SEQUENCE</scope>
    <source>
        <strain evidence="2">Hsosn_3</strain>
        <tissue evidence="2">Leaf</tissue>
    </source>
</reference>
<dbReference type="InterPro" id="IPR050796">
    <property type="entry name" value="SCF_F-box_component"/>
</dbReference>
<evidence type="ECO:0000259" key="1">
    <source>
        <dbReference type="Pfam" id="PF07734"/>
    </source>
</evidence>
<dbReference type="PANTHER" id="PTHR31672">
    <property type="entry name" value="BNACNNG10540D PROTEIN"/>
    <property type="match status" value="1"/>
</dbReference>
<dbReference type="PANTHER" id="PTHR31672:SF13">
    <property type="entry name" value="F-BOX PROTEIN CPR30-LIKE"/>
    <property type="match status" value="1"/>
</dbReference>
<feature type="domain" description="F-box associated beta-propeller type 1" evidence="1">
    <location>
        <begin position="264"/>
        <end position="522"/>
    </location>
</feature>
<evidence type="ECO:0000313" key="3">
    <source>
        <dbReference type="Proteomes" id="UP001237642"/>
    </source>
</evidence>
<comment type="caution">
    <text evidence="2">The sequence shown here is derived from an EMBL/GenBank/DDBJ whole genome shotgun (WGS) entry which is preliminary data.</text>
</comment>
<proteinExistence type="predicted"/>